<proteinExistence type="predicted"/>
<dbReference type="Ensembl" id="ENSSLDT00000015199.1">
    <property type="protein sequence ID" value="ENSSLDP00000014633.1"/>
    <property type="gene ID" value="ENSSLDG00000011698.1"/>
</dbReference>
<reference evidence="1" key="1">
    <citation type="submission" date="2025-08" db="UniProtKB">
        <authorList>
            <consortium name="Ensembl"/>
        </authorList>
    </citation>
    <scope>IDENTIFICATION</scope>
</reference>
<reference evidence="1" key="2">
    <citation type="submission" date="2025-09" db="UniProtKB">
        <authorList>
            <consortium name="Ensembl"/>
        </authorList>
    </citation>
    <scope>IDENTIFICATION</scope>
</reference>
<accession>A0A3B4XSR0</accession>
<sequence length="55" mass="6549">MHWNFLKKPTFFRQNCTFFLSHPALSYLNSRGQTVKRRQIILSENVDIVVGIHKM</sequence>
<name>A0A3B4XSR0_SERLL</name>
<evidence type="ECO:0000313" key="1">
    <source>
        <dbReference type="Ensembl" id="ENSSLDP00000014633.1"/>
    </source>
</evidence>
<evidence type="ECO:0000313" key="2">
    <source>
        <dbReference type="Proteomes" id="UP000261360"/>
    </source>
</evidence>
<organism evidence="1 2">
    <name type="scientific">Seriola lalandi dorsalis</name>
    <dbReference type="NCBI Taxonomy" id="1841481"/>
    <lineage>
        <taxon>Eukaryota</taxon>
        <taxon>Metazoa</taxon>
        <taxon>Chordata</taxon>
        <taxon>Craniata</taxon>
        <taxon>Vertebrata</taxon>
        <taxon>Euteleostomi</taxon>
        <taxon>Actinopterygii</taxon>
        <taxon>Neopterygii</taxon>
        <taxon>Teleostei</taxon>
        <taxon>Neoteleostei</taxon>
        <taxon>Acanthomorphata</taxon>
        <taxon>Carangaria</taxon>
        <taxon>Carangiformes</taxon>
        <taxon>Carangidae</taxon>
        <taxon>Seriola</taxon>
    </lineage>
</organism>
<dbReference type="AlphaFoldDB" id="A0A3B4XSR0"/>
<dbReference type="Proteomes" id="UP000261360">
    <property type="component" value="Unplaced"/>
</dbReference>
<keyword evidence="2" id="KW-1185">Reference proteome</keyword>
<protein>
    <submittedName>
        <fullName evidence="1">Uncharacterized protein</fullName>
    </submittedName>
</protein>